<organism evidence="5 6">
    <name type="scientific">Novilysobacter selenitireducens</name>
    <dbReference type="NCBI Taxonomy" id="2872639"/>
    <lineage>
        <taxon>Bacteria</taxon>
        <taxon>Pseudomonadati</taxon>
        <taxon>Pseudomonadota</taxon>
        <taxon>Gammaproteobacteria</taxon>
        <taxon>Lysobacterales</taxon>
        <taxon>Lysobacteraceae</taxon>
        <taxon>Novilysobacter</taxon>
    </lineage>
</organism>
<name>A0ABS7T8Y9_9GAMM</name>
<dbReference type="Pfam" id="PF04828">
    <property type="entry name" value="GFA"/>
    <property type="match status" value="1"/>
</dbReference>
<keyword evidence="2" id="KW-0479">Metal-binding</keyword>
<evidence type="ECO:0000313" key="6">
    <source>
        <dbReference type="Proteomes" id="UP001430954"/>
    </source>
</evidence>
<dbReference type="Gene3D" id="2.170.150.70">
    <property type="match status" value="1"/>
</dbReference>
<dbReference type="SUPFAM" id="SSF51316">
    <property type="entry name" value="Mss4-like"/>
    <property type="match status" value="1"/>
</dbReference>
<sequence length="116" mass="12459">MPTYQGRCHCGGIVFEVDGEIDQAIDCNCSMCSKRGGLLWFAPREALRLSTPEAGLSTYRFNTMKIAHHFCPTCGIAPFGEGVCPDGASMAAVNVRCLEGVDIAALKIVQVDGSRF</sequence>
<proteinExistence type="inferred from homology"/>
<dbReference type="InterPro" id="IPR006913">
    <property type="entry name" value="CENP-V/GFA"/>
</dbReference>
<dbReference type="InterPro" id="IPR052355">
    <property type="entry name" value="CENP-V-like"/>
</dbReference>
<keyword evidence="3" id="KW-0862">Zinc</keyword>
<evidence type="ECO:0000259" key="4">
    <source>
        <dbReference type="PROSITE" id="PS51891"/>
    </source>
</evidence>
<comment type="similarity">
    <text evidence="1">Belongs to the Gfa family.</text>
</comment>
<evidence type="ECO:0000313" key="5">
    <source>
        <dbReference type="EMBL" id="MBZ4040344.1"/>
    </source>
</evidence>
<accession>A0ABS7T8Y9</accession>
<dbReference type="InterPro" id="IPR011057">
    <property type="entry name" value="Mss4-like_sf"/>
</dbReference>
<keyword evidence="6" id="KW-1185">Reference proteome</keyword>
<comment type="caution">
    <text evidence="5">The sequence shown here is derived from an EMBL/GenBank/DDBJ whole genome shotgun (WGS) entry which is preliminary data.</text>
</comment>
<reference evidence="5 6" key="1">
    <citation type="submission" date="2021-09" db="EMBL/GenBank/DDBJ databases">
        <title>Lysobacter sp. 13A isolated from the river sediment.</title>
        <authorList>
            <person name="Liu H."/>
            <person name="Li S."/>
            <person name="Mao S."/>
        </authorList>
    </citation>
    <scope>NUCLEOTIDE SEQUENCE [LARGE SCALE GENOMIC DNA]</scope>
    <source>
        <strain evidence="5 6">13A</strain>
    </source>
</reference>
<dbReference type="Proteomes" id="UP001430954">
    <property type="component" value="Unassembled WGS sequence"/>
</dbReference>
<dbReference type="PROSITE" id="PS51891">
    <property type="entry name" value="CENP_V_GFA"/>
    <property type="match status" value="1"/>
</dbReference>
<protein>
    <submittedName>
        <fullName evidence="5">GFA family protein</fullName>
    </submittedName>
</protein>
<evidence type="ECO:0000256" key="3">
    <source>
        <dbReference type="ARBA" id="ARBA00022833"/>
    </source>
</evidence>
<evidence type="ECO:0000256" key="2">
    <source>
        <dbReference type="ARBA" id="ARBA00022723"/>
    </source>
</evidence>
<dbReference type="PANTHER" id="PTHR28620">
    <property type="entry name" value="CENTROMERE PROTEIN V"/>
    <property type="match status" value="1"/>
</dbReference>
<feature type="domain" description="CENP-V/GFA" evidence="4">
    <location>
        <begin position="4"/>
        <end position="116"/>
    </location>
</feature>
<evidence type="ECO:0000256" key="1">
    <source>
        <dbReference type="ARBA" id="ARBA00005495"/>
    </source>
</evidence>
<dbReference type="PANTHER" id="PTHR28620:SF1">
    <property type="entry name" value="CENP-V_GFA DOMAIN-CONTAINING PROTEIN"/>
    <property type="match status" value="1"/>
</dbReference>
<dbReference type="EMBL" id="JAINZW010000006">
    <property type="protein sequence ID" value="MBZ4040344.1"/>
    <property type="molecule type" value="Genomic_DNA"/>
</dbReference>
<dbReference type="RefSeq" id="WP_223676798.1">
    <property type="nucleotide sequence ID" value="NZ_JAINZW010000006.1"/>
</dbReference>
<gene>
    <name evidence="5" type="ORF">K6753_12470</name>
</gene>